<sequence>MYMAVLSTYIWAVTLFSVTGAWVDGSYYCRSDWCNYNEYCCGDDICCDYLTGYWYIWLMTGLLLSTLMLVCCWLRYHRYHSRESIESAKLGYVPVPGAVMTYGDEYFIHQQPRQAPLVREPPQFKAALEYAAQQHESSRYYPPPYNYIERRTPSAPPEPNK</sequence>
<evidence type="ECO:0008006" key="6">
    <source>
        <dbReference type="Google" id="ProtNLM"/>
    </source>
</evidence>
<evidence type="ECO:0000256" key="2">
    <source>
        <dbReference type="SAM" id="Phobius"/>
    </source>
</evidence>
<protein>
    <recommendedName>
        <fullName evidence="6">Vesicular, overexpressed in cancer, prosurvival protein 1</fullName>
    </recommendedName>
</protein>
<proteinExistence type="predicted"/>
<evidence type="ECO:0000313" key="4">
    <source>
        <dbReference type="EMBL" id="CAH3126901.1"/>
    </source>
</evidence>
<dbReference type="EMBL" id="CALNXJ010000022">
    <property type="protein sequence ID" value="CAH3126901.1"/>
    <property type="molecule type" value="Genomic_DNA"/>
</dbReference>
<feature type="transmembrane region" description="Helical" evidence="2">
    <location>
        <begin position="54"/>
        <end position="74"/>
    </location>
</feature>
<accession>A0AAU9WUT5</accession>
<evidence type="ECO:0000313" key="5">
    <source>
        <dbReference type="Proteomes" id="UP001159428"/>
    </source>
</evidence>
<keyword evidence="2" id="KW-0812">Transmembrane</keyword>
<keyword evidence="2" id="KW-1133">Transmembrane helix</keyword>
<keyword evidence="3" id="KW-0732">Signal</keyword>
<feature type="signal peptide" evidence="3">
    <location>
        <begin position="1"/>
        <end position="21"/>
    </location>
</feature>
<keyword evidence="2" id="KW-0472">Membrane</keyword>
<feature type="region of interest" description="Disordered" evidence="1">
    <location>
        <begin position="134"/>
        <end position="161"/>
    </location>
</feature>
<evidence type="ECO:0000256" key="3">
    <source>
        <dbReference type="SAM" id="SignalP"/>
    </source>
</evidence>
<comment type="caution">
    <text evidence="4">The sequence shown here is derived from an EMBL/GenBank/DDBJ whole genome shotgun (WGS) entry which is preliminary data.</text>
</comment>
<gene>
    <name evidence="4" type="ORF">PMEA_00012786</name>
</gene>
<name>A0AAU9WUT5_9CNID</name>
<reference evidence="4 5" key="1">
    <citation type="submission" date="2022-05" db="EMBL/GenBank/DDBJ databases">
        <authorList>
            <consortium name="Genoscope - CEA"/>
            <person name="William W."/>
        </authorList>
    </citation>
    <scope>NUCLEOTIDE SEQUENCE [LARGE SCALE GENOMIC DNA]</scope>
</reference>
<organism evidence="4 5">
    <name type="scientific">Pocillopora meandrina</name>
    <dbReference type="NCBI Taxonomy" id="46732"/>
    <lineage>
        <taxon>Eukaryota</taxon>
        <taxon>Metazoa</taxon>
        <taxon>Cnidaria</taxon>
        <taxon>Anthozoa</taxon>
        <taxon>Hexacorallia</taxon>
        <taxon>Scleractinia</taxon>
        <taxon>Astrocoeniina</taxon>
        <taxon>Pocilloporidae</taxon>
        <taxon>Pocillopora</taxon>
    </lineage>
</organism>
<evidence type="ECO:0000256" key="1">
    <source>
        <dbReference type="SAM" id="MobiDB-lite"/>
    </source>
</evidence>
<keyword evidence="5" id="KW-1185">Reference proteome</keyword>
<feature type="chain" id="PRO_5043919773" description="Vesicular, overexpressed in cancer, prosurvival protein 1" evidence="3">
    <location>
        <begin position="22"/>
        <end position="161"/>
    </location>
</feature>
<dbReference type="Proteomes" id="UP001159428">
    <property type="component" value="Unassembled WGS sequence"/>
</dbReference>
<dbReference type="AlphaFoldDB" id="A0AAU9WUT5"/>